<dbReference type="OrthoDB" id="9804335at2"/>
<keyword evidence="2" id="KW-0808">Transferase</keyword>
<dbReference type="InterPro" id="IPR029044">
    <property type="entry name" value="Nucleotide-diphossugar_trans"/>
</dbReference>
<dbReference type="RefSeq" id="WP_115612748.1">
    <property type="nucleotide sequence ID" value="NZ_JBHLZC010000001.1"/>
</dbReference>
<dbReference type="Gene3D" id="3.90.550.10">
    <property type="entry name" value="Spore Coat Polysaccharide Biosynthesis Protein SpsA, Chain A"/>
    <property type="match status" value="1"/>
</dbReference>
<organism evidence="2 3">
    <name type="scientific">Cardiobacterium valvarum</name>
    <dbReference type="NCBI Taxonomy" id="194702"/>
    <lineage>
        <taxon>Bacteria</taxon>
        <taxon>Pseudomonadati</taxon>
        <taxon>Pseudomonadota</taxon>
        <taxon>Gammaproteobacteria</taxon>
        <taxon>Cardiobacteriales</taxon>
        <taxon>Cardiobacteriaceae</taxon>
        <taxon>Cardiobacterium</taxon>
    </lineage>
</organism>
<dbReference type="EMBL" id="UFUW01000001">
    <property type="protein sequence ID" value="SUX19706.1"/>
    <property type="molecule type" value="Genomic_DNA"/>
</dbReference>
<evidence type="ECO:0000259" key="1">
    <source>
        <dbReference type="Pfam" id="PF00535"/>
    </source>
</evidence>
<evidence type="ECO:0000313" key="3">
    <source>
        <dbReference type="Proteomes" id="UP000254572"/>
    </source>
</evidence>
<keyword evidence="3" id="KW-1185">Reference proteome</keyword>
<dbReference type="SUPFAM" id="SSF53448">
    <property type="entry name" value="Nucleotide-diphospho-sugar transferases"/>
    <property type="match status" value="1"/>
</dbReference>
<protein>
    <submittedName>
        <fullName evidence="2">Glycosyltransferase</fullName>
    </submittedName>
</protein>
<dbReference type="PANTHER" id="PTHR10859">
    <property type="entry name" value="GLYCOSYL TRANSFERASE"/>
    <property type="match status" value="1"/>
</dbReference>
<dbReference type="AlphaFoldDB" id="A0A381E192"/>
<dbReference type="GO" id="GO:0006487">
    <property type="term" value="P:protein N-linked glycosylation"/>
    <property type="evidence" value="ECO:0007669"/>
    <property type="project" value="TreeGrafter"/>
</dbReference>
<dbReference type="Proteomes" id="UP000254572">
    <property type="component" value="Unassembled WGS sequence"/>
</dbReference>
<dbReference type="InterPro" id="IPR001173">
    <property type="entry name" value="Glyco_trans_2-like"/>
</dbReference>
<sequence>MHPIALIPHYNHGCTLAAVTAALRALDLPVLIVDDGSSAADLAAAQALAAGNPDIHLLARAKNGGKGAAVKDGIRWAAAHGYSHALQVDADGQHDLADVARFLAAGRTNPQALVCGRPAYGDDAPKSRLYGRKITNFWLWVNTGSRAIHDGMCGYRLYPVASTAALLQRHRCGDRMDFDIEILVHHYRHGTPLVWLDTRVRYQADGISHFRLWRDNLRISAMHARLFFSGILWRLQKLWRKA</sequence>
<dbReference type="PANTHER" id="PTHR10859:SF91">
    <property type="entry name" value="DOLICHYL-PHOSPHATE BETA-GLUCOSYLTRANSFERASE"/>
    <property type="match status" value="1"/>
</dbReference>
<accession>A0A381E192</accession>
<evidence type="ECO:0000313" key="2">
    <source>
        <dbReference type="EMBL" id="SUX19706.1"/>
    </source>
</evidence>
<dbReference type="Pfam" id="PF00535">
    <property type="entry name" value="Glycos_transf_2"/>
    <property type="match status" value="1"/>
</dbReference>
<gene>
    <name evidence="2" type="ORF">NCTC13294_00579</name>
</gene>
<proteinExistence type="predicted"/>
<feature type="domain" description="Glycosyltransferase 2-like" evidence="1">
    <location>
        <begin position="6"/>
        <end position="140"/>
    </location>
</feature>
<reference evidence="2 3" key="1">
    <citation type="submission" date="2018-06" db="EMBL/GenBank/DDBJ databases">
        <authorList>
            <consortium name="Pathogen Informatics"/>
            <person name="Doyle S."/>
        </authorList>
    </citation>
    <scope>NUCLEOTIDE SEQUENCE [LARGE SCALE GENOMIC DNA]</scope>
    <source>
        <strain evidence="2 3">NCTC13294</strain>
    </source>
</reference>
<dbReference type="GO" id="GO:0016740">
    <property type="term" value="F:transferase activity"/>
    <property type="evidence" value="ECO:0007669"/>
    <property type="project" value="UniProtKB-KW"/>
</dbReference>
<dbReference type="CDD" id="cd04179">
    <property type="entry name" value="DPM_DPG-synthase_like"/>
    <property type="match status" value="1"/>
</dbReference>
<name>A0A381E192_9GAMM</name>